<comment type="subcellular location">
    <subcellularLocation>
        <location evidence="1">Cell membrane</location>
        <topology evidence="1">Multi-pass membrane protein</topology>
    </subcellularLocation>
</comment>
<keyword evidence="2" id="KW-0813">Transport</keyword>
<gene>
    <name evidence="9" type="ordered locus">Dred_0644</name>
</gene>
<dbReference type="InterPro" id="IPR001958">
    <property type="entry name" value="Tet-R_TetA/multi-R_MdtG-like"/>
</dbReference>
<dbReference type="KEGG" id="drm:Dred_0644"/>
<dbReference type="GO" id="GO:0022857">
    <property type="term" value="F:transmembrane transporter activity"/>
    <property type="evidence" value="ECO:0007669"/>
    <property type="project" value="InterPro"/>
</dbReference>
<dbReference type="RefSeq" id="WP_011877019.1">
    <property type="nucleotide sequence ID" value="NC_009253.1"/>
</dbReference>
<feature type="transmembrane region" description="Helical" evidence="7">
    <location>
        <begin position="275"/>
        <end position="293"/>
    </location>
</feature>
<dbReference type="PROSITE" id="PS50850">
    <property type="entry name" value="MFS"/>
    <property type="match status" value="1"/>
</dbReference>
<feature type="transmembrane region" description="Helical" evidence="7">
    <location>
        <begin position="245"/>
        <end position="263"/>
    </location>
</feature>
<feature type="transmembrane region" description="Helical" evidence="7">
    <location>
        <begin position="12"/>
        <end position="35"/>
    </location>
</feature>
<evidence type="ECO:0000313" key="9">
    <source>
        <dbReference type="EMBL" id="ABO49183.1"/>
    </source>
</evidence>
<dbReference type="InterPro" id="IPR050171">
    <property type="entry name" value="MFS_Transporters"/>
</dbReference>
<dbReference type="PRINTS" id="PR01035">
    <property type="entry name" value="TCRTETA"/>
</dbReference>
<dbReference type="Gene3D" id="1.20.1250.20">
    <property type="entry name" value="MFS general substrate transporter like domains"/>
    <property type="match status" value="2"/>
</dbReference>
<feature type="transmembrane region" description="Helical" evidence="7">
    <location>
        <begin position="299"/>
        <end position="322"/>
    </location>
</feature>
<evidence type="ECO:0000256" key="7">
    <source>
        <dbReference type="SAM" id="Phobius"/>
    </source>
</evidence>
<feature type="transmembrane region" description="Helical" evidence="7">
    <location>
        <begin position="363"/>
        <end position="382"/>
    </location>
</feature>
<evidence type="ECO:0000256" key="3">
    <source>
        <dbReference type="ARBA" id="ARBA00022475"/>
    </source>
</evidence>
<dbReference type="HOGENOM" id="CLU_054518_0_0_9"/>
<evidence type="ECO:0000256" key="4">
    <source>
        <dbReference type="ARBA" id="ARBA00022692"/>
    </source>
</evidence>
<organism evidence="9 10">
    <name type="scientific">Desulforamulus reducens (strain ATCC BAA-1160 / DSM 100696 / MI-1)</name>
    <name type="common">Desulfotomaculum reducens</name>
    <dbReference type="NCBI Taxonomy" id="349161"/>
    <lineage>
        <taxon>Bacteria</taxon>
        <taxon>Bacillati</taxon>
        <taxon>Bacillota</taxon>
        <taxon>Clostridia</taxon>
        <taxon>Eubacteriales</taxon>
        <taxon>Peptococcaceae</taxon>
        <taxon>Desulforamulus</taxon>
    </lineage>
</organism>
<feature type="transmembrane region" description="Helical" evidence="7">
    <location>
        <begin position="99"/>
        <end position="124"/>
    </location>
</feature>
<evidence type="ECO:0000313" key="10">
    <source>
        <dbReference type="Proteomes" id="UP000001556"/>
    </source>
</evidence>
<keyword evidence="4 7" id="KW-0812">Transmembrane</keyword>
<dbReference type="PANTHER" id="PTHR23517:SF3">
    <property type="entry name" value="INTEGRAL MEMBRANE TRANSPORT PROTEIN"/>
    <property type="match status" value="1"/>
</dbReference>
<dbReference type="OrthoDB" id="9815817at2"/>
<evidence type="ECO:0000256" key="6">
    <source>
        <dbReference type="ARBA" id="ARBA00023136"/>
    </source>
</evidence>
<dbReference type="InterPro" id="IPR036259">
    <property type="entry name" value="MFS_trans_sf"/>
</dbReference>
<feature type="transmembrane region" description="Helical" evidence="7">
    <location>
        <begin position="207"/>
        <end position="233"/>
    </location>
</feature>
<protein>
    <submittedName>
        <fullName evidence="9">Major facilitator superfamily MFS_1</fullName>
    </submittedName>
</protein>
<dbReference type="SUPFAM" id="SSF103473">
    <property type="entry name" value="MFS general substrate transporter"/>
    <property type="match status" value="1"/>
</dbReference>
<dbReference type="Pfam" id="PF07690">
    <property type="entry name" value="MFS_1"/>
    <property type="match status" value="2"/>
</dbReference>
<dbReference type="PANTHER" id="PTHR23517">
    <property type="entry name" value="RESISTANCE PROTEIN MDTM, PUTATIVE-RELATED-RELATED"/>
    <property type="match status" value="1"/>
</dbReference>
<dbReference type="eggNOG" id="COG2814">
    <property type="taxonomic scope" value="Bacteria"/>
</dbReference>
<feature type="transmembrane region" description="Helical" evidence="7">
    <location>
        <begin position="41"/>
        <end position="62"/>
    </location>
</feature>
<name>A4J280_DESRM</name>
<feature type="transmembrane region" description="Helical" evidence="7">
    <location>
        <begin position="136"/>
        <end position="161"/>
    </location>
</feature>
<dbReference type="Proteomes" id="UP000001556">
    <property type="component" value="Chromosome"/>
</dbReference>
<keyword evidence="6 7" id="KW-0472">Membrane</keyword>
<proteinExistence type="predicted"/>
<reference evidence="9 10" key="1">
    <citation type="submission" date="2007-03" db="EMBL/GenBank/DDBJ databases">
        <title>Complete sequence of Desulfotomaculum reducens MI-1.</title>
        <authorList>
            <consortium name="US DOE Joint Genome Institute"/>
            <person name="Copeland A."/>
            <person name="Lucas S."/>
            <person name="Lapidus A."/>
            <person name="Barry K."/>
            <person name="Detter J.C."/>
            <person name="Glavina del Rio T."/>
            <person name="Hammon N."/>
            <person name="Israni S."/>
            <person name="Dalin E."/>
            <person name="Tice H."/>
            <person name="Pitluck S."/>
            <person name="Sims D."/>
            <person name="Brettin T."/>
            <person name="Bruce D."/>
            <person name="Han C."/>
            <person name="Tapia R."/>
            <person name="Schmutz J."/>
            <person name="Larimer F."/>
            <person name="Land M."/>
            <person name="Hauser L."/>
            <person name="Kyrpides N."/>
            <person name="Kim E."/>
            <person name="Tebo B.M."/>
            <person name="Richardson P."/>
        </authorList>
    </citation>
    <scope>NUCLEOTIDE SEQUENCE [LARGE SCALE GENOMIC DNA]</scope>
    <source>
        <strain evidence="9 10">MI-1</strain>
    </source>
</reference>
<dbReference type="GO" id="GO:0005886">
    <property type="term" value="C:plasma membrane"/>
    <property type="evidence" value="ECO:0007669"/>
    <property type="project" value="UniProtKB-SubCell"/>
</dbReference>
<accession>A4J280</accession>
<evidence type="ECO:0000256" key="2">
    <source>
        <dbReference type="ARBA" id="ARBA00022448"/>
    </source>
</evidence>
<keyword evidence="10" id="KW-1185">Reference proteome</keyword>
<keyword evidence="3" id="KW-1003">Cell membrane</keyword>
<sequence length="397" mass="43356">MLNIMNLKPQDYAFVLLLFITELTRSAFFLTFWPLYSAEALHFSLFSAGLVVSAHYLIETLLKSFAGSLLDRRGRPVLLLGLLISFISLIGLYHVRSQWLALLLSGTFGLGFTPVWLAVISNVAPTGCSNRAARMGFVFSAWLLGMGIGPVGVNFVLARGYQNTFKIFIFLWALGLVIALLAPFAAKTTAINFTILDQVKRLASDRMVVQILLPGMFLQTLAASLLLPILPLYATHVLDLSTQQYGLLLTIGGATAILFLVPMGRMVDRFSVRNLLSLGFLLSALLLGLFPLIRNLKLIVFLVFLVGFSYAIILPAWNSLLAKAIPEEQQATGWGIFTTLEGLGIAAGPTLGGAIATSLHPAGAIYMSAFILAFMGIFYVLYPVEELLKNQEKENVS</sequence>
<dbReference type="AlphaFoldDB" id="A4J280"/>
<evidence type="ECO:0000256" key="5">
    <source>
        <dbReference type="ARBA" id="ARBA00022989"/>
    </source>
</evidence>
<dbReference type="InterPro" id="IPR011701">
    <property type="entry name" value="MFS"/>
</dbReference>
<feature type="transmembrane region" description="Helical" evidence="7">
    <location>
        <begin position="334"/>
        <end position="357"/>
    </location>
</feature>
<evidence type="ECO:0000256" key="1">
    <source>
        <dbReference type="ARBA" id="ARBA00004651"/>
    </source>
</evidence>
<dbReference type="STRING" id="349161.Dred_0644"/>
<dbReference type="EMBL" id="CP000612">
    <property type="protein sequence ID" value="ABO49183.1"/>
    <property type="molecule type" value="Genomic_DNA"/>
</dbReference>
<feature type="transmembrane region" description="Helical" evidence="7">
    <location>
        <begin position="74"/>
        <end position="93"/>
    </location>
</feature>
<evidence type="ECO:0000259" key="8">
    <source>
        <dbReference type="PROSITE" id="PS50850"/>
    </source>
</evidence>
<feature type="transmembrane region" description="Helical" evidence="7">
    <location>
        <begin position="167"/>
        <end position="186"/>
    </location>
</feature>
<dbReference type="InterPro" id="IPR020846">
    <property type="entry name" value="MFS_dom"/>
</dbReference>
<feature type="domain" description="Major facilitator superfamily (MFS) profile" evidence="8">
    <location>
        <begin position="1"/>
        <end position="388"/>
    </location>
</feature>
<dbReference type="CDD" id="cd17325">
    <property type="entry name" value="MFS_MdtG_SLC18_like"/>
    <property type="match status" value="1"/>
</dbReference>
<keyword evidence="5 7" id="KW-1133">Transmembrane helix</keyword>